<evidence type="ECO:0000313" key="8">
    <source>
        <dbReference type="EMBL" id="RDH84480.1"/>
    </source>
</evidence>
<dbReference type="EMBL" id="QFXC01000007">
    <property type="protein sequence ID" value="RDH84480.1"/>
    <property type="molecule type" value="Genomic_DNA"/>
</dbReference>
<keyword evidence="3 5" id="KW-0238">DNA-binding</keyword>
<evidence type="ECO:0000256" key="4">
    <source>
        <dbReference type="ARBA" id="ARBA00023172"/>
    </source>
</evidence>
<dbReference type="Gene3D" id="1.10.443.10">
    <property type="entry name" value="Intergrase catalytic core"/>
    <property type="match status" value="1"/>
</dbReference>
<dbReference type="InterPro" id="IPR002104">
    <property type="entry name" value="Integrase_catalytic"/>
</dbReference>
<dbReference type="Proteomes" id="UP000254266">
    <property type="component" value="Unassembled WGS sequence"/>
</dbReference>
<keyword evidence="9" id="KW-1185">Reference proteome</keyword>
<evidence type="ECO:0000259" key="6">
    <source>
        <dbReference type="PROSITE" id="PS51898"/>
    </source>
</evidence>
<dbReference type="Pfam" id="PF22022">
    <property type="entry name" value="Phage_int_M"/>
    <property type="match status" value="1"/>
</dbReference>
<comment type="similarity">
    <text evidence="1">Belongs to the 'phage' integrase family.</text>
</comment>
<dbReference type="InterPro" id="IPR044068">
    <property type="entry name" value="CB"/>
</dbReference>
<dbReference type="Pfam" id="PF13356">
    <property type="entry name" value="Arm-DNA-bind_3"/>
    <property type="match status" value="1"/>
</dbReference>
<dbReference type="PANTHER" id="PTHR30629">
    <property type="entry name" value="PROPHAGE INTEGRASE"/>
    <property type="match status" value="1"/>
</dbReference>
<keyword evidence="2" id="KW-0229">DNA integration</keyword>
<dbReference type="GO" id="GO:0003677">
    <property type="term" value="F:DNA binding"/>
    <property type="evidence" value="ECO:0007669"/>
    <property type="project" value="UniProtKB-UniRule"/>
</dbReference>
<accession>A0A370DIV3</accession>
<dbReference type="InterPro" id="IPR050808">
    <property type="entry name" value="Phage_Integrase"/>
</dbReference>
<dbReference type="GO" id="GO:0015074">
    <property type="term" value="P:DNA integration"/>
    <property type="evidence" value="ECO:0007669"/>
    <property type="project" value="UniProtKB-KW"/>
</dbReference>
<gene>
    <name evidence="8" type="ORF">DIZ80_03095</name>
</gene>
<dbReference type="PROSITE" id="PS51898">
    <property type="entry name" value="TYR_RECOMBINASE"/>
    <property type="match status" value="1"/>
</dbReference>
<dbReference type="InterPro" id="IPR010998">
    <property type="entry name" value="Integrase_recombinase_N"/>
</dbReference>
<dbReference type="Gene3D" id="1.10.150.130">
    <property type="match status" value="1"/>
</dbReference>
<organism evidence="8 9">
    <name type="scientific">endosymbiont of Galathealinum brachiosum</name>
    <dbReference type="NCBI Taxonomy" id="2200906"/>
    <lineage>
        <taxon>Bacteria</taxon>
        <taxon>Pseudomonadati</taxon>
        <taxon>Pseudomonadota</taxon>
        <taxon>Gammaproteobacteria</taxon>
        <taxon>sulfur-oxidizing symbionts</taxon>
    </lineage>
</organism>
<dbReference type="PANTHER" id="PTHR30629:SF2">
    <property type="entry name" value="PROPHAGE INTEGRASE INTS-RELATED"/>
    <property type="match status" value="1"/>
</dbReference>
<feature type="domain" description="Tyr recombinase" evidence="6">
    <location>
        <begin position="204"/>
        <end position="381"/>
    </location>
</feature>
<proteinExistence type="inferred from homology"/>
<evidence type="ECO:0000256" key="5">
    <source>
        <dbReference type="PROSITE-ProRule" id="PRU01248"/>
    </source>
</evidence>
<dbReference type="PROSITE" id="PS51900">
    <property type="entry name" value="CB"/>
    <property type="match status" value="1"/>
</dbReference>
<dbReference type="GO" id="GO:0006310">
    <property type="term" value="P:DNA recombination"/>
    <property type="evidence" value="ECO:0007669"/>
    <property type="project" value="UniProtKB-KW"/>
</dbReference>
<feature type="domain" description="Core-binding (CB)" evidence="7">
    <location>
        <begin position="100"/>
        <end position="181"/>
    </location>
</feature>
<dbReference type="Gene3D" id="3.30.160.390">
    <property type="entry name" value="Integrase, DNA-binding domain"/>
    <property type="match status" value="1"/>
</dbReference>
<reference evidence="8 9" key="1">
    <citation type="journal article" date="2018" name="ISME J.">
        <title>Endosymbiont genomes yield clues of tubeworm success.</title>
        <authorList>
            <person name="Li Y."/>
            <person name="Liles M.R."/>
            <person name="Halanych K.M."/>
        </authorList>
    </citation>
    <scope>NUCLEOTIDE SEQUENCE [LARGE SCALE GENOMIC DNA]</scope>
    <source>
        <strain evidence="8">A1464</strain>
    </source>
</reference>
<dbReference type="InterPro" id="IPR013762">
    <property type="entry name" value="Integrase-like_cat_sf"/>
</dbReference>
<dbReference type="InterPro" id="IPR011010">
    <property type="entry name" value="DNA_brk_join_enz"/>
</dbReference>
<name>A0A370DIV3_9GAMM</name>
<dbReference type="InterPro" id="IPR038488">
    <property type="entry name" value="Integrase_DNA-bd_sf"/>
</dbReference>
<sequence>MPLTDIKIKQAKPREKLYKLSDGGGLQVHIQTSGAKYWRLAYRYSTKQKTLALGVYPELSLAEAREKRAKARKLLDNGIDPANEMSKRSRKHRETNDIENSFDNIAREWFDMQKENWSPKYASRVISSFEKDVFPYIGNYPIEKITAPLVLNILRKIEKRNALEVAARVLRRCHAVCRYAIQTGRAEHNPVSDLQGALKTRKVKHRAALSLAELPDFLKRLEKYDGNKLTMLALKLIVHTFVRSGELRGARWSEIDFEQAEWRIPAERMKMRTPHIVPLSLQSIAILKQIHEISGHRELVLPSERNWKKTISENTLIYAMYRMGYHTRATVHGFRATASTILNEKGFNPDVIERQLAHMQRNKVRAAYHRSEYLDDRKTLMQWWSDFIDSQYGNKIILGRFGNA</sequence>
<dbReference type="SUPFAM" id="SSF56349">
    <property type="entry name" value="DNA breaking-rejoining enzymes"/>
    <property type="match status" value="1"/>
</dbReference>
<dbReference type="InterPro" id="IPR053876">
    <property type="entry name" value="Phage_int_M"/>
</dbReference>
<dbReference type="InterPro" id="IPR025166">
    <property type="entry name" value="Integrase_DNA_bind_dom"/>
</dbReference>
<dbReference type="Pfam" id="PF00589">
    <property type="entry name" value="Phage_integrase"/>
    <property type="match status" value="1"/>
</dbReference>
<evidence type="ECO:0000256" key="2">
    <source>
        <dbReference type="ARBA" id="ARBA00022908"/>
    </source>
</evidence>
<evidence type="ECO:0000259" key="7">
    <source>
        <dbReference type="PROSITE" id="PS51900"/>
    </source>
</evidence>
<evidence type="ECO:0000256" key="3">
    <source>
        <dbReference type="ARBA" id="ARBA00023125"/>
    </source>
</evidence>
<evidence type="ECO:0000256" key="1">
    <source>
        <dbReference type="ARBA" id="ARBA00008857"/>
    </source>
</evidence>
<comment type="caution">
    <text evidence="8">The sequence shown here is derived from an EMBL/GenBank/DDBJ whole genome shotgun (WGS) entry which is preliminary data.</text>
</comment>
<keyword evidence="4" id="KW-0233">DNA recombination</keyword>
<dbReference type="AlphaFoldDB" id="A0A370DIV3"/>
<protein>
    <submittedName>
        <fullName evidence="8">Integrase</fullName>
    </submittedName>
</protein>
<evidence type="ECO:0000313" key="9">
    <source>
        <dbReference type="Proteomes" id="UP000254266"/>
    </source>
</evidence>
<dbReference type="CDD" id="cd00801">
    <property type="entry name" value="INT_P4_C"/>
    <property type="match status" value="1"/>
</dbReference>